<name>A0A1M2VMB2_TRAPU</name>
<sequence length="279" mass="30209">MTGPPTPPPSSAVEIEDAARTMLPPPAAVPAPATEPVVPPTDAPEPEEAQPPPVAQVKQATSYELLFPSISDMARNGSLGELIELAERGDLSAEYHTDPSRMLLVAPLVLAYMITDQLPAARHAMTRLPDSLASFGLSQALFQVLASTHERKYPDVYLRAEELHEYVSQTAFSDAALGQILAGMVTSFIASFRKKTFELLSRAYTTIPLPLAQWYLGYPGDKAEEVLTIALANNWTFDQTTRIFTPHTPPKASSRGIGYTQSTLQALNLVADTVAHLEA</sequence>
<dbReference type="STRING" id="154538.A0A1M2VMB2"/>
<organism evidence="3 4">
    <name type="scientific">Trametes pubescens</name>
    <name type="common">White-rot fungus</name>
    <dbReference type="NCBI Taxonomy" id="154538"/>
    <lineage>
        <taxon>Eukaryota</taxon>
        <taxon>Fungi</taxon>
        <taxon>Dikarya</taxon>
        <taxon>Basidiomycota</taxon>
        <taxon>Agaricomycotina</taxon>
        <taxon>Agaricomycetes</taxon>
        <taxon>Polyporales</taxon>
        <taxon>Polyporaceae</taxon>
        <taxon>Trametes</taxon>
    </lineage>
</organism>
<evidence type="ECO:0000259" key="2">
    <source>
        <dbReference type="Pfam" id="PF10075"/>
    </source>
</evidence>
<feature type="compositionally biased region" description="Pro residues" evidence="1">
    <location>
        <begin position="1"/>
        <end position="10"/>
    </location>
</feature>
<dbReference type="EMBL" id="MNAD01001019">
    <property type="protein sequence ID" value="OJT08682.1"/>
    <property type="molecule type" value="Genomic_DNA"/>
</dbReference>
<proteinExistence type="predicted"/>
<dbReference type="AlphaFoldDB" id="A0A1M2VMB2"/>
<feature type="compositionally biased region" description="Pro residues" evidence="1">
    <location>
        <begin position="37"/>
        <end position="53"/>
    </location>
</feature>
<feature type="region of interest" description="Disordered" evidence="1">
    <location>
        <begin position="1"/>
        <end position="53"/>
    </location>
</feature>
<comment type="caution">
    <text evidence="3">The sequence shown here is derived from an EMBL/GenBank/DDBJ whole genome shotgun (WGS) entry which is preliminary data.</text>
</comment>
<accession>A0A1M2VMB2</accession>
<dbReference type="Pfam" id="PF10075">
    <property type="entry name" value="CSN8_PSD8_EIF3K"/>
    <property type="match status" value="1"/>
</dbReference>
<protein>
    <recommendedName>
        <fullName evidence="2">CSN8/PSMD8/EIF3K domain-containing protein</fullName>
    </recommendedName>
</protein>
<evidence type="ECO:0000256" key="1">
    <source>
        <dbReference type="SAM" id="MobiDB-lite"/>
    </source>
</evidence>
<evidence type="ECO:0000313" key="4">
    <source>
        <dbReference type="Proteomes" id="UP000184267"/>
    </source>
</evidence>
<dbReference type="OMA" id="LASEKQW"/>
<dbReference type="InterPro" id="IPR033464">
    <property type="entry name" value="CSN8_PSD8_EIF3K"/>
</dbReference>
<dbReference type="OrthoDB" id="5351233at2759"/>
<reference evidence="3 4" key="1">
    <citation type="submission" date="2016-10" db="EMBL/GenBank/DDBJ databases">
        <title>Genome sequence of the basidiomycete white-rot fungus Trametes pubescens.</title>
        <authorList>
            <person name="Makela M.R."/>
            <person name="Granchi Z."/>
            <person name="Peng M."/>
            <person name="De Vries R.P."/>
            <person name="Grigoriev I."/>
            <person name="Riley R."/>
            <person name="Hilden K."/>
        </authorList>
    </citation>
    <scope>NUCLEOTIDE SEQUENCE [LARGE SCALE GENOMIC DNA]</scope>
    <source>
        <strain evidence="3 4">FBCC735</strain>
    </source>
</reference>
<gene>
    <name evidence="3" type="ORF">TRAPUB_408</name>
</gene>
<feature type="domain" description="CSN8/PSMD8/EIF3K" evidence="2">
    <location>
        <begin position="106"/>
        <end position="247"/>
    </location>
</feature>
<dbReference type="Proteomes" id="UP000184267">
    <property type="component" value="Unassembled WGS sequence"/>
</dbReference>
<evidence type="ECO:0000313" key="3">
    <source>
        <dbReference type="EMBL" id="OJT08682.1"/>
    </source>
</evidence>
<keyword evidence="4" id="KW-1185">Reference proteome</keyword>